<keyword evidence="2" id="KW-0472">Membrane</keyword>
<dbReference type="Proteomes" id="UP001228403">
    <property type="component" value="Unassembled WGS sequence"/>
</dbReference>
<name>A0ABT7U5Q8_9BACE</name>
<keyword evidence="2" id="KW-0812">Transmembrane</keyword>
<sequence length="454" mass="49288">MKKIVFTLATTALLSSCGIYSSYERPADIKTDGLYGATVTESADSAGLAALPWRSLFTDPTLQSLIEKGLQNNTDMRTAALGIEQAEASLKAAKLSFFPSFALAPQGGFNSVDWAKASKTYTIPLSASWQVDIFGSLRNAKKRAQVQLESSKAYKQAVQTQLIATIANYYYTLAMLDEQLNVSKATADIWKENIKTYKALMNVGQTTSAAVAQAEGNYYNVCAQIVDLEQQITEVENSFSTLLGETVSSIQRQSINDWQAPQSITVGIPSYALANRPDVKNAELALASAFYSTNAARSAFYPALNLTGTLGWTNDLGVIVNPGKWIWQAVGSLTQPIFQNGKLRANLKISKAQQEEAQLAFQQTLLNAGAEVNTAMAKIQNNTEKEELNDKRIASMEQAVKSTQLLMQNSSTNYLEVLTAQQSLLSAQLSKISTQFAKIQGTIELYQALGGGAE</sequence>
<proteinExistence type="inferred from homology"/>
<dbReference type="PANTHER" id="PTHR30203">
    <property type="entry name" value="OUTER MEMBRANE CATION EFFLUX PROTEIN"/>
    <property type="match status" value="1"/>
</dbReference>
<organism evidence="3 4">
    <name type="scientific">Bacteroides eggerthii</name>
    <dbReference type="NCBI Taxonomy" id="28111"/>
    <lineage>
        <taxon>Bacteria</taxon>
        <taxon>Pseudomonadati</taxon>
        <taxon>Bacteroidota</taxon>
        <taxon>Bacteroidia</taxon>
        <taxon>Bacteroidales</taxon>
        <taxon>Bacteroidaceae</taxon>
        <taxon>Bacteroides</taxon>
    </lineage>
</organism>
<protein>
    <submittedName>
        <fullName evidence="3">TolC family protein</fullName>
    </submittedName>
</protein>
<dbReference type="Gene3D" id="1.20.1600.10">
    <property type="entry name" value="Outer membrane efflux proteins (OEP)"/>
    <property type="match status" value="1"/>
</dbReference>
<reference evidence="3 4" key="1">
    <citation type="submission" date="2023-06" db="EMBL/GenBank/DDBJ databases">
        <authorList>
            <person name="Zeman M."/>
            <person name="Kubasova T."/>
            <person name="Jahodarova E."/>
            <person name="Nykrynova M."/>
            <person name="Rychlik I."/>
        </authorList>
    </citation>
    <scope>NUCLEOTIDE SEQUENCE [LARGE SCALE GENOMIC DNA]</scope>
    <source>
        <strain evidence="3 4">ET4</strain>
    </source>
</reference>
<dbReference type="NCBIfam" id="TIGR01845">
    <property type="entry name" value="outer_NodT"/>
    <property type="match status" value="1"/>
</dbReference>
<keyword evidence="2" id="KW-0449">Lipoprotein</keyword>
<keyword evidence="2" id="KW-0564">Palmitate</keyword>
<dbReference type="Gene3D" id="2.20.200.10">
    <property type="entry name" value="Outer membrane efflux proteins (OEP)"/>
    <property type="match status" value="1"/>
</dbReference>
<evidence type="ECO:0000256" key="2">
    <source>
        <dbReference type="RuleBase" id="RU362097"/>
    </source>
</evidence>
<comment type="similarity">
    <text evidence="1 2">Belongs to the outer membrane factor (OMF) (TC 1.B.17) family.</text>
</comment>
<comment type="caution">
    <text evidence="3">The sequence shown here is derived from an EMBL/GenBank/DDBJ whole genome shotgun (WGS) entry which is preliminary data.</text>
</comment>
<reference evidence="4" key="2">
    <citation type="submission" date="2023-07" db="EMBL/GenBank/DDBJ databases">
        <title>Identification and characterization of horizontal gene transfer across gut microbiota members of farm animals based on homology search.</title>
        <authorList>
            <person name="Schwarzerova J."/>
            <person name="Nykrynova M."/>
            <person name="Jureckova K."/>
            <person name="Cejkova D."/>
            <person name="Rychlik I."/>
        </authorList>
    </citation>
    <scope>NUCLEOTIDE SEQUENCE [LARGE SCALE GENOMIC DNA]</scope>
    <source>
        <strain evidence="4">ET4</strain>
    </source>
</reference>
<evidence type="ECO:0000313" key="4">
    <source>
        <dbReference type="Proteomes" id="UP001228403"/>
    </source>
</evidence>
<comment type="subcellular location">
    <subcellularLocation>
        <location evidence="2">Cell membrane</location>
        <topology evidence="2">Lipid-anchor</topology>
    </subcellularLocation>
</comment>
<dbReference type="InterPro" id="IPR010131">
    <property type="entry name" value="MdtP/NodT-like"/>
</dbReference>
<gene>
    <name evidence="3" type="ORF">QUW02_07995</name>
</gene>
<evidence type="ECO:0000313" key="3">
    <source>
        <dbReference type="EMBL" id="MDM8145860.1"/>
    </source>
</evidence>
<dbReference type="InterPro" id="IPR003423">
    <property type="entry name" value="OMP_efflux"/>
</dbReference>
<dbReference type="Pfam" id="PF02321">
    <property type="entry name" value="OEP"/>
    <property type="match status" value="2"/>
</dbReference>
<keyword evidence="2" id="KW-1134">Transmembrane beta strand</keyword>
<keyword evidence="4" id="KW-1185">Reference proteome</keyword>
<dbReference type="SUPFAM" id="SSF56954">
    <property type="entry name" value="Outer membrane efflux proteins (OEP)"/>
    <property type="match status" value="1"/>
</dbReference>
<evidence type="ECO:0000256" key="1">
    <source>
        <dbReference type="ARBA" id="ARBA00007613"/>
    </source>
</evidence>
<accession>A0ABT7U5Q8</accession>
<dbReference type="EMBL" id="JAUDCF010000016">
    <property type="protein sequence ID" value="MDM8145860.1"/>
    <property type="molecule type" value="Genomic_DNA"/>
</dbReference>
<dbReference type="PANTHER" id="PTHR30203:SF33">
    <property type="entry name" value="BLR4455 PROTEIN"/>
    <property type="match status" value="1"/>
</dbReference>
<dbReference type="PROSITE" id="PS51257">
    <property type="entry name" value="PROKAR_LIPOPROTEIN"/>
    <property type="match status" value="1"/>
</dbReference>